<proteinExistence type="predicted"/>
<accession>A0ABY2QE42</accession>
<dbReference type="RefSeq" id="WP_136452382.1">
    <property type="nucleotide sequence ID" value="NZ_SSTI01000022.1"/>
</dbReference>
<dbReference type="EMBL" id="SSTI01000022">
    <property type="protein sequence ID" value="THG37100.1"/>
    <property type="molecule type" value="Genomic_DNA"/>
</dbReference>
<organism evidence="1 2">
    <name type="scientific">Sphingomonas olei</name>
    <dbReference type="NCBI Taxonomy" id="1886787"/>
    <lineage>
        <taxon>Bacteria</taxon>
        <taxon>Pseudomonadati</taxon>
        <taxon>Pseudomonadota</taxon>
        <taxon>Alphaproteobacteria</taxon>
        <taxon>Sphingomonadales</taxon>
        <taxon>Sphingomonadaceae</taxon>
        <taxon>Sphingomonas</taxon>
    </lineage>
</organism>
<sequence length="154" mass="17217">MDNEGTVRALALIAACDDPDKLKRMAANARRLGEWEIEHAAALKLYTVLPSAEPGTFEHDVWRSIHALEGALKDERGRTTLLGRTRQKIARDGERHTVADRVRGKASDGFRMLMDRGMVDHTFEAVVLRHQTLFEDEVVSAAADRLRTAGADRQ</sequence>
<protein>
    <submittedName>
        <fullName evidence="1">Uncharacterized protein</fullName>
    </submittedName>
</protein>
<reference evidence="1 2" key="1">
    <citation type="submission" date="2019-04" db="EMBL/GenBank/DDBJ databases">
        <title>Microbes associate with the intestines of laboratory mice.</title>
        <authorList>
            <person name="Navarre W."/>
            <person name="Wong E."/>
            <person name="Huang K.C."/>
            <person name="Tropini C."/>
            <person name="Ng K."/>
            <person name="Yu B."/>
        </authorList>
    </citation>
    <scope>NUCLEOTIDE SEQUENCE [LARGE SCALE GENOMIC DNA]</scope>
    <source>
        <strain evidence="1 2">NM83_B4-11</strain>
    </source>
</reference>
<evidence type="ECO:0000313" key="1">
    <source>
        <dbReference type="EMBL" id="THG37100.1"/>
    </source>
</evidence>
<dbReference type="Proteomes" id="UP000308038">
    <property type="component" value="Unassembled WGS sequence"/>
</dbReference>
<name>A0ABY2QE42_9SPHN</name>
<keyword evidence="2" id="KW-1185">Reference proteome</keyword>
<evidence type="ECO:0000313" key="2">
    <source>
        <dbReference type="Proteomes" id="UP000308038"/>
    </source>
</evidence>
<comment type="caution">
    <text evidence="1">The sequence shown here is derived from an EMBL/GenBank/DDBJ whole genome shotgun (WGS) entry which is preliminary data.</text>
</comment>
<gene>
    <name evidence="1" type="ORF">E5988_16260</name>
</gene>